<dbReference type="CDD" id="cd11542">
    <property type="entry name" value="NTP-PPase_u5"/>
    <property type="match status" value="1"/>
</dbReference>
<name>I6NLI1_9CAUD</name>
<evidence type="ECO:0000313" key="2">
    <source>
        <dbReference type="Proteomes" id="UP000009012"/>
    </source>
</evidence>
<accession>I6NLI1</accession>
<dbReference type="Gene3D" id="1.10.287.1080">
    <property type="entry name" value="MazG-like"/>
    <property type="match status" value="1"/>
</dbReference>
<gene>
    <name evidence="1" type="ORF">AH2_00025</name>
</gene>
<dbReference type="SUPFAM" id="SSF101386">
    <property type="entry name" value="all-alpha NTP pyrophosphatases"/>
    <property type="match status" value="1"/>
</dbReference>
<dbReference type="KEGG" id="vg:13405205"/>
<dbReference type="OrthoDB" id="16847at10239"/>
<keyword evidence="2" id="KW-1185">Reference proteome</keyword>
<dbReference type="RefSeq" id="YP_006561109.1">
    <property type="nucleotide sequence ID" value="NC_018283.1"/>
</dbReference>
<organism evidence="1 2">
    <name type="scientific">Burkholderia phage vB_BceS_AH2</name>
    <dbReference type="NCBI Taxonomy" id="1133022"/>
    <lineage>
        <taxon>Viruses</taxon>
        <taxon>Duplodnaviria</taxon>
        <taxon>Heunggongvirae</taxon>
        <taxon>Uroviricota</taxon>
        <taxon>Caudoviricetes</taxon>
        <taxon>Casjensviridae</taxon>
        <taxon>Ahduovirus</taxon>
        <taxon>Ahduovirus AH2</taxon>
        <taxon>Burkholderia virus AH2</taxon>
    </lineage>
</organism>
<proteinExistence type="predicted"/>
<sequence length="151" mass="16881">MSNAKEQFDWREALIGDTFARDGLYAAATRLTGYCNGLAEQAGWWIDTETGEDVRTWPPKFFKLWVSAKLMLVVTEVAEAMEGHRKDLMDDKLPNRKMLEVEMADAVIRVFDLAGGLGFDLGGAIVEKLTFNASRADHKVENRLKQGGKSI</sequence>
<protein>
    <submittedName>
        <fullName evidence="1">Pyrophosphatase</fullName>
    </submittedName>
</protein>
<dbReference type="GeneID" id="13405205"/>
<dbReference type="Proteomes" id="UP000009012">
    <property type="component" value="Segment"/>
</dbReference>
<reference evidence="1 2" key="1">
    <citation type="journal article" date="2012" name="BMC Genomics">
        <title>Comparative analysis of two phenotypically-similar but genomically-distinct Burkholderia cenocepacia-specific bacteriophages.</title>
        <authorList>
            <person name="Lynch K.H."/>
            <person name="Stothard P."/>
            <person name="Dennis J.J."/>
        </authorList>
    </citation>
    <scope>NUCLEOTIDE SEQUENCE [LARGE SCALE GENOMIC DNA]</scope>
</reference>
<evidence type="ECO:0000313" key="1">
    <source>
        <dbReference type="EMBL" id="AEY69535.1"/>
    </source>
</evidence>
<dbReference type="EMBL" id="JN564907">
    <property type="protein sequence ID" value="AEY69535.1"/>
    <property type="molecule type" value="Genomic_DNA"/>
</dbReference>